<dbReference type="InterPro" id="IPR016181">
    <property type="entry name" value="Acyl_CoA_acyltransferase"/>
</dbReference>
<dbReference type="Pfam" id="PF13673">
    <property type="entry name" value="Acetyltransf_10"/>
    <property type="match status" value="1"/>
</dbReference>
<evidence type="ECO:0000313" key="2">
    <source>
        <dbReference type="EMBL" id="MET3576050.1"/>
    </source>
</evidence>
<dbReference type="Proteomes" id="UP001549099">
    <property type="component" value="Unassembled WGS sequence"/>
</dbReference>
<evidence type="ECO:0000259" key="1">
    <source>
        <dbReference type="PROSITE" id="PS51186"/>
    </source>
</evidence>
<reference evidence="2 3" key="1">
    <citation type="submission" date="2024-06" db="EMBL/GenBank/DDBJ databases">
        <title>Genomic Encyclopedia of Type Strains, Phase IV (KMG-IV): sequencing the most valuable type-strain genomes for metagenomic binning, comparative biology and taxonomic classification.</title>
        <authorList>
            <person name="Goeker M."/>
        </authorList>
    </citation>
    <scope>NUCLEOTIDE SEQUENCE [LARGE SCALE GENOMIC DNA]</scope>
    <source>
        <strain evidence="2 3">DSM 26128</strain>
    </source>
</reference>
<name>A0ABV2GCN0_9BACL</name>
<proteinExistence type="predicted"/>
<organism evidence="2 3">
    <name type="scientific">Bhargavaea ullalensis</name>
    <dbReference type="NCBI Taxonomy" id="1265685"/>
    <lineage>
        <taxon>Bacteria</taxon>
        <taxon>Bacillati</taxon>
        <taxon>Bacillota</taxon>
        <taxon>Bacilli</taxon>
        <taxon>Bacillales</taxon>
        <taxon>Caryophanaceae</taxon>
        <taxon>Bhargavaea</taxon>
    </lineage>
</organism>
<evidence type="ECO:0000313" key="3">
    <source>
        <dbReference type="Proteomes" id="UP001549099"/>
    </source>
</evidence>
<dbReference type="InterPro" id="IPR000182">
    <property type="entry name" value="GNAT_dom"/>
</dbReference>
<dbReference type="CDD" id="cd04301">
    <property type="entry name" value="NAT_SF"/>
    <property type="match status" value="1"/>
</dbReference>
<sequence>MEWEMKRFEELTTDELYELLRLRVDVFIVEQRCIYGEIDGHDRQALHLIGTDGGEIAAYCRILPPGERYDEPSIGRVIVKTAWRGNGHARGLVERAKDIIRGEWGAVPVRLQAQHHLEPFYGSCGFESISEPYDDEGVPHIDMRMQVSESL</sequence>
<accession>A0ABV2GCN0</accession>
<comment type="caution">
    <text evidence="2">The sequence shown here is derived from an EMBL/GenBank/DDBJ whole genome shotgun (WGS) entry which is preliminary data.</text>
</comment>
<protein>
    <submittedName>
        <fullName evidence="2">ElaA protein</fullName>
    </submittedName>
</protein>
<dbReference type="SUPFAM" id="SSF55729">
    <property type="entry name" value="Acyl-CoA N-acyltransferases (Nat)"/>
    <property type="match status" value="1"/>
</dbReference>
<feature type="domain" description="N-acetyltransferase" evidence="1">
    <location>
        <begin position="6"/>
        <end position="148"/>
    </location>
</feature>
<gene>
    <name evidence="2" type="ORF">ABID49_001958</name>
</gene>
<dbReference type="Gene3D" id="3.40.630.30">
    <property type="match status" value="1"/>
</dbReference>
<dbReference type="PROSITE" id="PS51186">
    <property type="entry name" value="GNAT"/>
    <property type="match status" value="1"/>
</dbReference>
<keyword evidence="3" id="KW-1185">Reference proteome</keyword>
<dbReference type="EMBL" id="JBEPLW010000015">
    <property type="protein sequence ID" value="MET3576050.1"/>
    <property type="molecule type" value="Genomic_DNA"/>
</dbReference>